<sequence length="433" mass="50599">MNFPITTFIERFNFIMFLLFALMYFYQMIYMFIAFKAKRTFKRMNKKIKYNKIGVIIAARNEEVVIGQLINSINAQNYPNELIDIFVVADNCTDQTAMVAKREGAIVKERFNTELVGKGFALDFMLKFIEKEYSYRNYDGFLVLDADNLLDKNYIAEMNRTFNEGYRVITSYRNSKNYDQNWISAGYGLWFLHEAEYLNLPRMTLKNSCAISGTGFLVKADVFRENGGWIHHLLTEDIEFSVSQILKGEKIGYCRNAVLYDEQPITFKQSWHQRLRWAKGFYQVISNYGKRLMGGILFKKGNRFSCYDMAMTLMPAMLITCFSIAVNSSFYVAAIFGFIDEKNIILVTTMSIIKSFVWYYSILFIVGVITTITEWNRIHSSGWKKIMYTFTFPIFMFTYIPIAIVALFKKVEWKPIPHTVAKSIDEILENVKN</sequence>
<keyword evidence="2" id="KW-0328">Glycosyltransferase</keyword>
<gene>
    <name evidence="5" type="ORF">SAMN05877842_108134</name>
</gene>
<keyword evidence="4" id="KW-0472">Membrane</keyword>
<organism evidence="5 6">
    <name type="scientific">Ureibacillus acetophenoni</name>
    <dbReference type="NCBI Taxonomy" id="614649"/>
    <lineage>
        <taxon>Bacteria</taxon>
        <taxon>Bacillati</taxon>
        <taxon>Bacillota</taxon>
        <taxon>Bacilli</taxon>
        <taxon>Bacillales</taxon>
        <taxon>Caryophanaceae</taxon>
        <taxon>Ureibacillus</taxon>
    </lineage>
</organism>
<protein>
    <submittedName>
        <fullName evidence="5">Cellulose synthase/poly-beta-1,6-N-acetylglucosamine synthase-like glycosyltransferase</fullName>
    </submittedName>
</protein>
<evidence type="ECO:0000256" key="1">
    <source>
        <dbReference type="ARBA" id="ARBA00006739"/>
    </source>
</evidence>
<dbReference type="PANTHER" id="PTHR43630:SF1">
    <property type="entry name" value="POLY-BETA-1,6-N-ACETYL-D-GLUCOSAMINE SYNTHASE"/>
    <property type="match status" value="1"/>
</dbReference>
<dbReference type="CDD" id="cd06438">
    <property type="entry name" value="EpsO_like"/>
    <property type="match status" value="1"/>
</dbReference>
<evidence type="ECO:0000256" key="4">
    <source>
        <dbReference type="SAM" id="Phobius"/>
    </source>
</evidence>
<dbReference type="RefSeq" id="WP_235864583.1">
    <property type="nucleotide sequence ID" value="NZ_OBQC01000008.1"/>
</dbReference>
<evidence type="ECO:0000313" key="6">
    <source>
        <dbReference type="Proteomes" id="UP000219252"/>
    </source>
</evidence>
<feature type="transmembrane region" description="Helical" evidence="4">
    <location>
        <begin position="313"/>
        <end position="336"/>
    </location>
</feature>
<keyword evidence="4" id="KW-0812">Transmembrane</keyword>
<dbReference type="SUPFAM" id="SSF53448">
    <property type="entry name" value="Nucleotide-diphospho-sugar transferases"/>
    <property type="match status" value="1"/>
</dbReference>
<comment type="similarity">
    <text evidence="1">Belongs to the glycosyltransferase 2 family.</text>
</comment>
<dbReference type="AlphaFoldDB" id="A0A285UGA4"/>
<dbReference type="Pfam" id="PF13641">
    <property type="entry name" value="Glyco_tranf_2_3"/>
    <property type="match status" value="1"/>
</dbReference>
<dbReference type="EMBL" id="OBQC01000008">
    <property type="protein sequence ID" value="SOC40707.1"/>
    <property type="molecule type" value="Genomic_DNA"/>
</dbReference>
<dbReference type="PANTHER" id="PTHR43630">
    <property type="entry name" value="POLY-BETA-1,6-N-ACETYL-D-GLUCOSAMINE SYNTHASE"/>
    <property type="match status" value="1"/>
</dbReference>
<reference evidence="6" key="1">
    <citation type="submission" date="2017-08" db="EMBL/GenBank/DDBJ databases">
        <authorList>
            <person name="Varghese N."/>
            <person name="Submissions S."/>
        </authorList>
    </citation>
    <scope>NUCLEOTIDE SEQUENCE [LARGE SCALE GENOMIC DNA]</scope>
    <source>
        <strain evidence="6">JC23</strain>
    </source>
</reference>
<keyword evidence="3 5" id="KW-0808">Transferase</keyword>
<evidence type="ECO:0000256" key="3">
    <source>
        <dbReference type="ARBA" id="ARBA00022679"/>
    </source>
</evidence>
<dbReference type="Gene3D" id="3.90.550.10">
    <property type="entry name" value="Spore Coat Polysaccharide Biosynthesis Protein SpsA, Chain A"/>
    <property type="match status" value="1"/>
</dbReference>
<dbReference type="InterPro" id="IPR029044">
    <property type="entry name" value="Nucleotide-diphossugar_trans"/>
</dbReference>
<dbReference type="Proteomes" id="UP000219252">
    <property type="component" value="Unassembled WGS sequence"/>
</dbReference>
<feature type="transmembrane region" description="Helical" evidence="4">
    <location>
        <begin position="387"/>
        <end position="408"/>
    </location>
</feature>
<keyword evidence="4" id="KW-1133">Transmembrane helix</keyword>
<evidence type="ECO:0000313" key="5">
    <source>
        <dbReference type="EMBL" id="SOC40707.1"/>
    </source>
</evidence>
<feature type="transmembrane region" description="Helical" evidence="4">
    <location>
        <begin position="12"/>
        <end position="35"/>
    </location>
</feature>
<proteinExistence type="inferred from homology"/>
<keyword evidence="6" id="KW-1185">Reference proteome</keyword>
<name>A0A285UGA4_9BACL</name>
<accession>A0A285UGA4</accession>
<evidence type="ECO:0000256" key="2">
    <source>
        <dbReference type="ARBA" id="ARBA00022676"/>
    </source>
</evidence>
<dbReference type="GO" id="GO:0016757">
    <property type="term" value="F:glycosyltransferase activity"/>
    <property type="evidence" value="ECO:0007669"/>
    <property type="project" value="UniProtKB-KW"/>
</dbReference>
<feature type="transmembrane region" description="Helical" evidence="4">
    <location>
        <begin position="356"/>
        <end position="375"/>
    </location>
</feature>